<sequence length="36" mass="4329">PEMLNQNWDRTIWIDLSTKEIVKPDFKDINLDNNVL</sequence>
<dbReference type="EMBL" id="BARW01043346">
    <property type="protein sequence ID" value="GAJ19349.1"/>
    <property type="molecule type" value="Genomic_DNA"/>
</dbReference>
<accession>X1UPC5</accession>
<name>X1UPC5_9ZZZZ</name>
<feature type="non-terminal residue" evidence="1">
    <location>
        <position position="1"/>
    </location>
</feature>
<reference evidence="1" key="1">
    <citation type="journal article" date="2014" name="Front. Microbiol.">
        <title>High frequency of phylogenetically diverse reductive dehalogenase-homologous genes in deep subseafloor sedimentary metagenomes.</title>
        <authorList>
            <person name="Kawai M."/>
            <person name="Futagami T."/>
            <person name="Toyoda A."/>
            <person name="Takaki Y."/>
            <person name="Nishi S."/>
            <person name="Hori S."/>
            <person name="Arai W."/>
            <person name="Tsubouchi T."/>
            <person name="Morono Y."/>
            <person name="Uchiyama I."/>
            <person name="Ito T."/>
            <person name="Fujiyama A."/>
            <person name="Inagaki F."/>
            <person name="Takami H."/>
        </authorList>
    </citation>
    <scope>NUCLEOTIDE SEQUENCE</scope>
    <source>
        <strain evidence="1">Expedition CK06-06</strain>
    </source>
</reference>
<gene>
    <name evidence="1" type="ORF">S12H4_63554</name>
</gene>
<protein>
    <submittedName>
        <fullName evidence="1">Uncharacterized protein</fullName>
    </submittedName>
</protein>
<organism evidence="1">
    <name type="scientific">marine sediment metagenome</name>
    <dbReference type="NCBI Taxonomy" id="412755"/>
    <lineage>
        <taxon>unclassified sequences</taxon>
        <taxon>metagenomes</taxon>
        <taxon>ecological metagenomes</taxon>
    </lineage>
</organism>
<evidence type="ECO:0000313" key="1">
    <source>
        <dbReference type="EMBL" id="GAJ19349.1"/>
    </source>
</evidence>
<feature type="non-terminal residue" evidence="1">
    <location>
        <position position="36"/>
    </location>
</feature>
<dbReference type="AlphaFoldDB" id="X1UPC5"/>
<proteinExistence type="predicted"/>
<comment type="caution">
    <text evidence="1">The sequence shown here is derived from an EMBL/GenBank/DDBJ whole genome shotgun (WGS) entry which is preliminary data.</text>
</comment>